<dbReference type="PANTHER" id="PTHR43798:SF33">
    <property type="entry name" value="HYDROLASE, PUTATIVE (AFU_ORTHOLOGUE AFUA_2G14860)-RELATED"/>
    <property type="match status" value="1"/>
</dbReference>
<dbReference type="InterPro" id="IPR050266">
    <property type="entry name" value="AB_hydrolase_sf"/>
</dbReference>
<dbReference type="Proteomes" id="UP000076555">
    <property type="component" value="Unassembled WGS sequence"/>
</dbReference>
<dbReference type="OrthoDB" id="9797695at2"/>
<dbReference type="PANTHER" id="PTHR43798">
    <property type="entry name" value="MONOACYLGLYCEROL LIPASE"/>
    <property type="match status" value="1"/>
</dbReference>
<reference evidence="2 3" key="1">
    <citation type="submission" date="2016-04" db="EMBL/GenBank/DDBJ databases">
        <title>Draft Genome Assembly of the Bloom-forming Cyanobacterium Nodularia spumigena Strain CENA596 in Shrimp Production Ponds.</title>
        <authorList>
            <person name="Popin R.V."/>
            <person name="Rigonato J."/>
            <person name="Abreu V.A."/>
            <person name="Andreote A.P."/>
            <person name="Silveira S.B."/>
            <person name="Odebrecht C."/>
            <person name="Fiore M.F."/>
        </authorList>
    </citation>
    <scope>NUCLEOTIDE SEQUENCE [LARGE SCALE GENOMIC DNA]</scope>
    <source>
        <strain evidence="2 3">CENA596</strain>
    </source>
</reference>
<dbReference type="InterPro" id="IPR000073">
    <property type="entry name" value="AB_hydrolase_1"/>
</dbReference>
<evidence type="ECO:0000313" key="2">
    <source>
        <dbReference type="EMBL" id="KZL51224.1"/>
    </source>
</evidence>
<evidence type="ECO:0000259" key="1">
    <source>
        <dbReference type="Pfam" id="PF12697"/>
    </source>
</evidence>
<comment type="caution">
    <text evidence="2">The sequence shown here is derived from an EMBL/GenBank/DDBJ whole genome shotgun (WGS) entry which is preliminary data.</text>
</comment>
<evidence type="ECO:0000313" key="3">
    <source>
        <dbReference type="Proteomes" id="UP000076555"/>
    </source>
</evidence>
<dbReference type="Gene3D" id="3.40.50.1820">
    <property type="entry name" value="alpha/beta hydrolase"/>
    <property type="match status" value="1"/>
</dbReference>
<dbReference type="PRINTS" id="PR00111">
    <property type="entry name" value="ABHYDROLASE"/>
</dbReference>
<name>A0A161XQF4_NODSP</name>
<dbReference type="AlphaFoldDB" id="A0A161XQF4"/>
<protein>
    <submittedName>
        <fullName evidence="2">Alpha/beta hydrolase</fullName>
    </submittedName>
</protein>
<dbReference type="RefSeq" id="WP_063871539.1">
    <property type="nucleotide sequence ID" value="NZ_CAWMRI010000033.1"/>
</dbReference>
<keyword evidence="2" id="KW-0378">Hydrolase</keyword>
<organism evidence="2 3">
    <name type="scientific">Nodularia spumigena CENA596</name>
    <dbReference type="NCBI Taxonomy" id="1819295"/>
    <lineage>
        <taxon>Bacteria</taxon>
        <taxon>Bacillati</taxon>
        <taxon>Cyanobacteriota</taxon>
        <taxon>Cyanophyceae</taxon>
        <taxon>Nostocales</taxon>
        <taxon>Nodulariaceae</taxon>
        <taxon>Nodularia</taxon>
    </lineage>
</organism>
<gene>
    <name evidence="2" type="ORF">A2T98_03260</name>
</gene>
<dbReference type="Pfam" id="PF12697">
    <property type="entry name" value="Abhydrolase_6"/>
    <property type="match status" value="1"/>
</dbReference>
<proteinExistence type="predicted"/>
<dbReference type="GO" id="GO:0016787">
    <property type="term" value="F:hydrolase activity"/>
    <property type="evidence" value="ECO:0007669"/>
    <property type="project" value="UniProtKB-KW"/>
</dbReference>
<sequence length="263" mass="29661">MSLRKGRLQSQYTVVHGLLMHARVSAESVDAPVIILVHGVVVSSSYMMPTAELLAPDYQVYAPDLPGYGKSDKPKHTLELSELADSLCKWMDAVGIERATMLGNSFGCQIIVEFAVRYSDRIERAILQGPTIDRHARTLPQQMWRLLLNSPLEDPSQAPLQAYDYWRAGWPRLVRTVQIALADRIEDKLPYMHVPTLVVRGKEDPVVPQQWAEEVVHLLPDARLLVIPGGGHTLNYSRPLELTRVTRAFIEAKDLQTKKHEIT</sequence>
<dbReference type="GO" id="GO:0016020">
    <property type="term" value="C:membrane"/>
    <property type="evidence" value="ECO:0007669"/>
    <property type="project" value="TreeGrafter"/>
</dbReference>
<dbReference type="EMBL" id="LWAJ01000033">
    <property type="protein sequence ID" value="KZL51224.1"/>
    <property type="molecule type" value="Genomic_DNA"/>
</dbReference>
<dbReference type="SUPFAM" id="SSF53474">
    <property type="entry name" value="alpha/beta-Hydrolases"/>
    <property type="match status" value="1"/>
</dbReference>
<feature type="domain" description="AB hydrolase-1" evidence="1">
    <location>
        <begin position="34"/>
        <end position="242"/>
    </location>
</feature>
<accession>A0A161XQF4</accession>
<dbReference type="InterPro" id="IPR029058">
    <property type="entry name" value="AB_hydrolase_fold"/>
</dbReference>